<name>A0ACB9L9J2_BAUVA</name>
<proteinExistence type="predicted"/>
<organism evidence="1 2">
    <name type="scientific">Bauhinia variegata</name>
    <name type="common">Purple orchid tree</name>
    <name type="synonym">Phanera variegata</name>
    <dbReference type="NCBI Taxonomy" id="167791"/>
    <lineage>
        <taxon>Eukaryota</taxon>
        <taxon>Viridiplantae</taxon>
        <taxon>Streptophyta</taxon>
        <taxon>Embryophyta</taxon>
        <taxon>Tracheophyta</taxon>
        <taxon>Spermatophyta</taxon>
        <taxon>Magnoliopsida</taxon>
        <taxon>eudicotyledons</taxon>
        <taxon>Gunneridae</taxon>
        <taxon>Pentapetalae</taxon>
        <taxon>rosids</taxon>
        <taxon>fabids</taxon>
        <taxon>Fabales</taxon>
        <taxon>Fabaceae</taxon>
        <taxon>Cercidoideae</taxon>
        <taxon>Cercideae</taxon>
        <taxon>Bauhiniinae</taxon>
        <taxon>Bauhinia</taxon>
    </lineage>
</organism>
<sequence length="83" mass="9396">TSSLVIEASSSVVAWAMSYMLKSPKVMEEAQAEVRREIDGNGYVDETEVHQLEYLKSVIKEIHRLHPPIPLLPRESSKTCEIN</sequence>
<gene>
    <name evidence="1" type="ORF">L6164_029491</name>
</gene>
<feature type="non-terminal residue" evidence="1">
    <location>
        <position position="1"/>
    </location>
</feature>
<accession>A0ACB9L9J2</accession>
<evidence type="ECO:0000313" key="2">
    <source>
        <dbReference type="Proteomes" id="UP000828941"/>
    </source>
</evidence>
<dbReference type="Proteomes" id="UP000828941">
    <property type="component" value="Chromosome 12"/>
</dbReference>
<protein>
    <submittedName>
        <fullName evidence="1">Uncharacterized protein</fullName>
    </submittedName>
</protein>
<comment type="caution">
    <text evidence="1">The sequence shown here is derived from an EMBL/GenBank/DDBJ whole genome shotgun (WGS) entry which is preliminary data.</text>
</comment>
<reference evidence="1 2" key="1">
    <citation type="journal article" date="2022" name="DNA Res.">
        <title>Chromosomal-level genome assembly of the orchid tree Bauhinia variegata (Leguminosae; Cercidoideae) supports the allotetraploid origin hypothesis of Bauhinia.</title>
        <authorList>
            <person name="Zhong Y."/>
            <person name="Chen Y."/>
            <person name="Zheng D."/>
            <person name="Pang J."/>
            <person name="Liu Y."/>
            <person name="Luo S."/>
            <person name="Meng S."/>
            <person name="Qian L."/>
            <person name="Wei D."/>
            <person name="Dai S."/>
            <person name="Zhou R."/>
        </authorList>
    </citation>
    <scope>NUCLEOTIDE SEQUENCE [LARGE SCALE GENOMIC DNA]</scope>
    <source>
        <strain evidence="1">BV-YZ2020</strain>
    </source>
</reference>
<evidence type="ECO:0000313" key="1">
    <source>
        <dbReference type="EMBL" id="KAI4306195.1"/>
    </source>
</evidence>
<keyword evidence="2" id="KW-1185">Reference proteome</keyword>
<dbReference type="EMBL" id="CM039437">
    <property type="protein sequence ID" value="KAI4306195.1"/>
    <property type="molecule type" value="Genomic_DNA"/>
</dbReference>